<dbReference type="Proteomes" id="UP000313359">
    <property type="component" value="Unassembled WGS sequence"/>
</dbReference>
<sequence>MSNTADAVLDGFEFAERVAGDVAHTTPILEFLGKRTTTAELLKLVGQVQEHLNKAGAILLDPDAQAALKGVGLYQQLFDELAEKILKLREIDTQVKTVKRFNVWRKYTIYSSVTNEIQAAYELKIDVWSKSTLAQLGYELVDGVLVPPTVQAPVAALPPQLHAPSEVTLAVDLAHEWPDDHDRVSITSAVSDESRADDAYSDTDSMLGNPWLGYVAQALARRLSSVSLQSAAAETSANLPGQGEEHAVENDAGFNAEN</sequence>
<feature type="region of interest" description="Disordered" evidence="1">
    <location>
        <begin position="235"/>
        <end position="258"/>
    </location>
</feature>
<protein>
    <submittedName>
        <fullName evidence="2">Uncharacterized protein</fullName>
    </submittedName>
</protein>
<evidence type="ECO:0000256" key="1">
    <source>
        <dbReference type="SAM" id="MobiDB-lite"/>
    </source>
</evidence>
<dbReference type="AlphaFoldDB" id="A0A5C2RNK0"/>
<accession>A0A5C2RNK0</accession>
<organism evidence="2 3">
    <name type="scientific">Lentinus tigrinus ALCF2SS1-6</name>
    <dbReference type="NCBI Taxonomy" id="1328759"/>
    <lineage>
        <taxon>Eukaryota</taxon>
        <taxon>Fungi</taxon>
        <taxon>Dikarya</taxon>
        <taxon>Basidiomycota</taxon>
        <taxon>Agaricomycotina</taxon>
        <taxon>Agaricomycetes</taxon>
        <taxon>Polyporales</taxon>
        <taxon>Polyporaceae</taxon>
        <taxon>Lentinus</taxon>
    </lineage>
</organism>
<proteinExistence type="predicted"/>
<evidence type="ECO:0000313" key="2">
    <source>
        <dbReference type="EMBL" id="RPD53222.1"/>
    </source>
</evidence>
<reference evidence="2" key="1">
    <citation type="journal article" date="2018" name="Genome Biol. Evol.">
        <title>Genomics and development of Lentinus tigrinus, a white-rot wood-decaying mushroom with dimorphic fruiting bodies.</title>
        <authorList>
            <person name="Wu B."/>
            <person name="Xu Z."/>
            <person name="Knudson A."/>
            <person name="Carlson A."/>
            <person name="Chen N."/>
            <person name="Kovaka S."/>
            <person name="LaButti K."/>
            <person name="Lipzen A."/>
            <person name="Pennachio C."/>
            <person name="Riley R."/>
            <person name="Schakwitz W."/>
            <person name="Umezawa K."/>
            <person name="Ohm R.A."/>
            <person name="Grigoriev I.V."/>
            <person name="Nagy L.G."/>
            <person name="Gibbons J."/>
            <person name="Hibbett D."/>
        </authorList>
    </citation>
    <scope>NUCLEOTIDE SEQUENCE [LARGE SCALE GENOMIC DNA]</scope>
    <source>
        <strain evidence="2">ALCF2SS1-6</strain>
    </source>
</reference>
<evidence type="ECO:0000313" key="3">
    <source>
        <dbReference type="Proteomes" id="UP000313359"/>
    </source>
</evidence>
<dbReference type="OrthoDB" id="2765395at2759"/>
<dbReference type="EMBL" id="ML122327">
    <property type="protein sequence ID" value="RPD53222.1"/>
    <property type="molecule type" value="Genomic_DNA"/>
</dbReference>
<gene>
    <name evidence="2" type="ORF">L227DRAFT_604718</name>
</gene>
<keyword evidence="3" id="KW-1185">Reference proteome</keyword>
<name>A0A5C2RNK0_9APHY</name>